<accession>A0ABU9GP63</accession>
<protein>
    <recommendedName>
        <fullName evidence="3">Glycosyl hydrolase family 2</fullName>
    </recommendedName>
</protein>
<gene>
    <name evidence="1" type="ORF">V6256_05770</name>
</gene>
<organism evidence="1 2">
    <name type="scientific">Psychromonas aquatilis</name>
    <dbReference type="NCBI Taxonomy" id="2005072"/>
    <lineage>
        <taxon>Bacteria</taxon>
        <taxon>Pseudomonadati</taxon>
        <taxon>Pseudomonadota</taxon>
        <taxon>Gammaproteobacteria</taxon>
        <taxon>Alteromonadales</taxon>
        <taxon>Psychromonadaceae</taxon>
        <taxon>Psychromonas</taxon>
    </lineage>
</organism>
<evidence type="ECO:0000313" key="1">
    <source>
        <dbReference type="EMBL" id="MEL0629109.1"/>
    </source>
</evidence>
<evidence type="ECO:0008006" key="3">
    <source>
        <dbReference type="Google" id="ProtNLM"/>
    </source>
</evidence>
<proteinExistence type="predicted"/>
<comment type="caution">
    <text evidence="1">The sequence shown here is derived from an EMBL/GenBank/DDBJ whole genome shotgun (WGS) entry which is preliminary data.</text>
</comment>
<dbReference type="Proteomes" id="UP001369082">
    <property type="component" value="Unassembled WGS sequence"/>
</dbReference>
<name>A0ABU9GP63_9GAMM</name>
<dbReference type="Gene3D" id="2.60.120.260">
    <property type="entry name" value="Galactose-binding domain-like"/>
    <property type="match status" value="1"/>
</dbReference>
<dbReference type="PROSITE" id="PS51257">
    <property type="entry name" value="PROKAR_LIPOPROTEIN"/>
    <property type="match status" value="1"/>
</dbReference>
<dbReference type="EMBL" id="JBAKAZ010000015">
    <property type="protein sequence ID" value="MEL0629109.1"/>
    <property type="molecule type" value="Genomic_DNA"/>
</dbReference>
<dbReference type="RefSeq" id="WP_341597122.1">
    <property type="nucleotide sequence ID" value="NZ_JBAKAZ010000015.1"/>
</dbReference>
<keyword evidence="2" id="KW-1185">Reference proteome</keyword>
<sequence>MMKIYLTSTLIGLTLFLQGCYHNQTHTTSTVSAADYKGSGSVTYGIAETTTENLFPQGGRVAELGTIKSINDDTTWTVPAEVNFTNDKMPFAADLYNDYGKRYNDPKSALTALTTQDTIEIDADGEVITAYLFADNYFEMYINGVAVGKDPVPFTQFNSNIIKFKVKKPFDIAILAVDWEENLGTGTEANRGISAHAGDAGLVAVFKDTNDKTISITDNSWKAQNYYTAPISDLSCLSESGTTRLSTECTTEGGNDASTLYGVHWAIPTGWEKQGYDDSQWPFATAFSNETVGVDNKKSYTNFTDIFDNEAQDAQFIWSNNLILDNQVLLRKTITN</sequence>
<reference evidence="1 2" key="1">
    <citation type="submission" date="2024-02" db="EMBL/GenBank/DDBJ databases">
        <title>Bacteria isolated from the canopy kelp, Nereocystis luetkeana.</title>
        <authorList>
            <person name="Pfister C.A."/>
            <person name="Younker I.T."/>
            <person name="Light S.H."/>
        </authorList>
    </citation>
    <scope>NUCLEOTIDE SEQUENCE [LARGE SCALE GENOMIC DNA]</scope>
    <source>
        <strain evidence="1 2">TI.1.05</strain>
    </source>
</reference>
<evidence type="ECO:0000313" key="2">
    <source>
        <dbReference type="Proteomes" id="UP001369082"/>
    </source>
</evidence>